<evidence type="ECO:0000256" key="2">
    <source>
        <dbReference type="ARBA" id="ARBA00023125"/>
    </source>
</evidence>
<dbReference type="PROSITE" id="PS51736">
    <property type="entry name" value="RECOMBINASES_3"/>
    <property type="match status" value="1"/>
</dbReference>
<keyword evidence="1" id="KW-0229">DNA integration</keyword>
<dbReference type="InterPro" id="IPR036162">
    <property type="entry name" value="Resolvase-like_N_sf"/>
</dbReference>
<feature type="domain" description="HTH merR-type" evidence="4">
    <location>
        <begin position="1"/>
        <end position="48"/>
    </location>
</feature>
<dbReference type="Gene3D" id="1.10.1660.10">
    <property type="match status" value="1"/>
</dbReference>
<keyword evidence="3" id="KW-0233">DNA recombination</keyword>
<dbReference type="GO" id="GO:0015074">
    <property type="term" value="P:DNA integration"/>
    <property type="evidence" value="ECO:0007669"/>
    <property type="project" value="UniProtKB-KW"/>
</dbReference>
<accession>T1BIW7</accession>
<comment type="caution">
    <text evidence="6">The sequence shown here is derived from an EMBL/GenBank/DDBJ whole genome shotgun (WGS) entry which is preliminary data.</text>
</comment>
<feature type="non-terminal residue" evidence="6">
    <location>
        <position position="202"/>
    </location>
</feature>
<gene>
    <name evidence="6" type="ORF">B1A_05206</name>
</gene>
<dbReference type="InterPro" id="IPR000551">
    <property type="entry name" value="MerR-type_HTH_dom"/>
</dbReference>
<dbReference type="InterPro" id="IPR006118">
    <property type="entry name" value="Recombinase_CS"/>
</dbReference>
<dbReference type="SUPFAM" id="SSF53041">
    <property type="entry name" value="Resolvase-like"/>
    <property type="match status" value="1"/>
</dbReference>
<evidence type="ECO:0000313" key="6">
    <source>
        <dbReference type="EMBL" id="EQD72931.1"/>
    </source>
</evidence>
<evidence type="ECO:0000256" key="3">
    <source>
        <dbReference type="ARBA" id="ARBA00023172"/>
    </source>
</evidence>
<sequence length="202" mass="22460">MLSTGQVADRLGMTVRTVYRWEKAGRLHPMRLPTGQRRFPASEVDALLHAKARAVLRCAVYARVSSGKQAEAGNLDRQRERLVAAVAERGYKLVAAVTERASGLNEKRKGLHRLFEMAASDEIDVVLIEFKDRLARFGFAYVVEALAAHGVRVEVLDGPVATDATQELVQDMLAIIAVFAARLYGRRSQQFRRKVKEATKGL</sequence>
<proteinExistence type="predicted"/>
<dbReference type="PANTHER" id="PTHR36172:SF1">
    <property type="entry name" value="RESOLVASE-RELATED"/>
    <property type="match status" value="1"/>
</dbReference>
<dbReference type="InterPro" id="IPR051491">
    <property type="entry name" value="Recombinase/Transposase-rel"/>
</dbReference>
<dbReference type="NCBIfam" id="TIGR01764">
    <property type="entry name" value="excise"/>
    <property type="match status" value="1"/>
</dbReference>
<dbReference type="Gene3D" id="1.10.287.2170">
    <property type="match status" value="1"/>
</dbReference>
<dbReference type="SUPFAM" id="SSF46955">
    <property type="entry name" value="Putative DNA-binding domain"/>
    <property type="match status" value="1"/>
</dbReference>
<dbReference type="PROSITE" id="PS50937">
    <property type="entry name" value="HTH_MERR_2"/>
    <property type="match status" value="1"/>
</dbReference>
<evidence type="ECO:0000256" key="1">
    <source>
        <dbReference type="ARBA" id="ARBA00022908"/>
    </source>
</evidence>
<dbReference type="InterPro" id="IPR009061">
    <property type="entry name" value="DNA-bd_dom_put_sf"/>
</dbReference>
<feature type="domain" description="Resolvase/invertase-type recombinase catalytic" evidence="5">
    <location>
        <begin position="57"/>
        <end position="202"/>
    </location>
</feature>
<name>T1BIW7_9ZZZZ</name>
<dbReference type="InterPro" id="IPR006119">
    <property type="entry name" value="Resolv_N"/>
</dbReference>
<evidence type="ECO:0000259" key="5">
    <source>
        <dbReference type="PROSITE" id="PS51736"/>
    </source>
</evidence>
<dbReference type="PROSITE" id="PS00397">
    <property type="entry name" value="RECOMBINASES_1"/>
    <property type="match status" value="1"/>
</dbReference>
<protein>
    <submittedName>
        <fullName evidence="6">DNA binding domain protein, excisionase family</fullName>
    </submittedName>
</protein>
<dbReference type="AlphaFoldDB" id="T1BIW7"/>
<dbReference type="GO" id="GO:0006355">
    <property type="term" value="P:regulation of DNA-templated transcription"/>
    <property type="evidence" value="ECO:0007669"/>
    <property type="project" value="InterPro"/>
</dbReference>
<organism evidence="6">
    <name type="scientific">mine drainage metagenome</name>
    <dbReference type="NCBI Taxonomy" id="410659"/>
    <lineage>
        <taxon>unclassified sequences</taxon>
        <taxon>metagenomes</taxon>
        <taxon>ecological metagenomes</taxon>
    </lineage>
</organism>
<reference evidence="6" key="1">
    <citation type="submission" date="2013-08" db="EMBL/GenBank/DDBJ databases">
        <authorList>
            <person name="Mendez C."/>
            <person name="Richter M."/>
            <person name="Ferrer M."/>
            <person name="Sanchez J."/>
        </authorList>
    </citation>
    <scope>NUCLEOTIDE SEQUENCE</scope>
</reference>
<dbReference type="FunFam" id="3.40.50.1390:FF:000002">
    <property type="entry name" value="ORF1 in transposon ISC1904"/>
    <property type="match status" value="1"/>
</dbReference>
<reference evidence="6" key="2">
    <citation type="journal article" date="2014" name="ISME J.">
        <title>Microbial stratification in low pH oxic and suboxic macroscopic growths along an acid mine drainage.</title>
        <authorList>
            <person name="Mendez-Garcia C."/>
            <person name="Mesa V."/>
            <person name="Sprenger R.R."/>
            <person name="Richter M."/>
            <person name="Diez M.S."/>
            <person name="Solano J."/>
            <person name="Bargiela R."/>
            <person name="Golyshina O.V."/>
            <person name="Manteca A."/>
            <person name="Ramos J.L."/>
            <person name="Gallego J.R."/>
            <person name="Llorente I."/>
            <person name="Martins Dos Santos V.A."/>
            <person name="Jensen O.N."/>
            <person name="Pelaez A.I."/>
            <person name="Sanchez J."/>
            <person name="Ferrer M."/>
        </authorList>
    </citation>
    <scope>NUCLEOTIDE SEQUENCE</scope>
</reference>
<dbReference type="GO" id="GO:0003677">
    <property type="term" value="F:DNA binding"/>
    <property type="evidence" value="ECO:0007669"/>
    <property type="project" value="UniProtKB-KW"/>
</dbReference>
<dbReference type="InterPro" id="IPR048046">
    <property type="entry name" value="Transpos_IS607"/>
</dbReference>
<dbReference type="PANTHER" id="PTHR36172">
    <property type="match status" value="1"/>
</dbReference>
<keyword evidence="2" id="KW-0238">DNA-binding</keyword>
<dbReference type="Pfam" id="PF00376">
    <property type="entry name" value="MerR"/>
    <property type="match status" value="1"/>
</dbReference>
<evidence type="ECO:0000259" key="4">
    <source>
        <dbReference type="PROSITE" id="PS50937"/>
    </source>
</evidence>
<dbReference type="SMART" id="SM00857">
    <property type="entry name" value="Resolvase"/>
    <property type="match status" value="1"/>
</dbReference>
<dbReference type="Pfam" id="PF00239">
    <property type="entry name" value="Resolvase"/>
    <property type="match status" value="1"/>
</dbReference>
<dbReference type="InterPro" id="IPR010093">
    <property type="entry name" value="SinI_DNA-bd"/>
</dbReference>
<dbReference type="GO" id="GO:0000150">
    <property type="term" value="F:DNA strand exchange activity"/>
    <property type="evidence" value="ECO:0007669"/>
    <property type="project" value="InterPro"/>
</dbReference>
<dbReference type="NCBIfam" id="NF033518">
    <property type="entry name" value="transpos_IS607"/>
    <property type="match status" value="1"/>
</dbReference>
<dbReference type="Gene3D" id="3.40.50.1390">
    <property type="entry name" value="Resolvase, N-terminal catalytic domain"/>
    <property type="match status" value="1"/>
</dbReference>
<dbReference type="EMBL" id="AUZX01003790">
    <property type="protein sequence ID" value="EQD72931.1"/>
    <property type="molecule type" value="Genomic_DNA"/>
</dbReference>